<evidence type="ECO:0000313" key="3">
    <source>
        <dbReference type="Proteomes" id="UP000253383"/>
    </source>
</evidence>
<organism evidence="2 3">
    <name type="scientific">Larkinella punicea</name>
    <dbReference type="NCBI Taxonomy" id="2315727"/>
    <lineage>
        <taxon>Bacteria</taxon>
        <taxon>Pseudomonadati</taxon>
        <taxon>Bacteroidota</taxon>
        <taxon>Cytophagia</taxon>
        <taxon>Cytophagales</taxon>
        <taxon>Spirosomataceae</taxon>
        <taxon>Larkinella</taxon>
    </lineage>
</organism>
<keyword evidence="3" id="KW-1185">Reference proteome</keyword>
<dbReference type="AlphaFoldDB" id="A0A368JIA5"/>
<keyword evidence="1" id="KW-1133">Transmembrane helix</keyword>
<sequence>MKFYRPLFHVISFLLIGWTLASWAKMSDGRVKEELSVKVATIDVSSGYELTDHLTDGFAHLIVHEALVTPTVSHQVPLPFFAIIAAIWVLIKPVALFLRRDVFYYFFSWFRRLFGHQIAINAP</sequence>
<feature type="transmembrane region" description="Helical" evidence="1">
    <location>
        <begin position="78"/>
        <end position="98"/>
    </location>
</feature>
<accession>A0A368JIA5</accession>
<feature type="transmembrane region" description="Helical" evidence="1">
    <location>
        <begin position="7"/>
        <end position="24"/>
    </location>
</feature>
<proteinExistence type="predicted"/>
<keyword evidence="1" id="KW-0472">Membrane</keyword>
<keyword evidence="1" id="KW-0812">Transmembrane</keyword>
<gene>
    <name evidence="2" type="ORF">DUE52_27485</name>
</gene>
<evidence type="ECO:0000256" key="1">
    <source>
        <dbReference type="SAM" id="Phobius"/>
    </source>
</evidence>
<dbReference type="EMBL" id="QOWE01000029">
    <property type="protein sequence ID" value="RCR66283.1"/>
    <property type="molecule type" value="Genomic_DNA"/>
</dbReference>
<dbReference type="Proteomes" id="UP000253383">
    <property type="component" value="Unassembled WGS sequence"/>
</dbReference>
<name>A0A368JIA5_9BACT</name>
<evidence type="ECO:0000313" key="2">
    <source>
        <dbReference type="EMBL" id="RCR66283.1"/>
    </source>
</evidence>
<comment type="caution">
    <text evidence="2">The sequence shown here is derived from an EMBL/GenBank/DDBJ whole genome shotgun (WGS) entry which is preliminary data.</text>
</comment>
<protein>
    <submittedName>
        <fullName evidence="2">Uncharacterized protein</fullName>
    </submittedName>
</protein>
<reference evidence="2 3" key="1">
    <citation type="submission" date="2018-07" db="EMBL/GenBank/DDBJ databases">
        <title>Genome analysis of Larkinella rosea.</title>
        <authorList>
            <person name="Zhou Z."/>
            <person name="Wang G."/>
        </authorList>
    </citation>
    <scope>NUCLEOTIDE SEQUENCE [LARGE SCALE GENOMIC DNA]</scope>
    <source>
        <strain evidence="3">zzj9</strain>
    </source>
</reference>